<dbReference type="InterPro" id="IPR039537">
    <property type="entry name" value="Retrotran_Ty1/copia-like"/>
</dbReference>
<feature type="domain" description="CCHC-type" evidence="5">
    <location>
        <begin position="657"/>
        <end position="671"/>
    </location>
</feature>
<dbReference type="InterPro" id="IPR057670">
    <property type="entry name" value="SH3_retrovirus"/>
</dbReference>
<keyword evidence="3" id="KW-0863">Zinc-finger</keyword>
<sequence length="1473" mass="167112">MPTMKILVNILHIRQHPSCDTWKAMPEEEQDKYRPKCVGPSIMIHCSSIEFVNKWKGLGEERCKVLKNYLKDNPFKSLLEMDGEVRSHKLILDLVSKFDTASKSLHINGCDYRVTPEEFTSIMGIEDGEEDIDLKTRPSKEIMKELKELFADGRKQFQVCNKKVLKHLKDGETNLAKRAFALFSLLHIVSSPGRSALNGKYLNNLDDMKNKKWATHAIDILVRGIASYKKGNGKIQSRLGGCVLFLQLFYMSKAGMTPTPKDVRLLKYVKKNTVDNFLKKHEMLIKEKEDAKASEGGVEHGEDAESSERGVEHGEKSPKKQEVIDKEAIAKKKSSYEHIPKVAEALPETQNEDTILVGPFECADRWFKGKKSSPTTYPVSPETSEIVVSEHVERHIYSPTIAGTSSADGIIFAGQESAAQSIPGNNLTPPALLQFVKKRKLSIERSELTEYPSIDAKWPMALEQVMAQEDSEDEVDDDVADLEDRRGSGRCTCSMGVCLVTTEEKVQKKNDVKARSMLLMALPNEHLMTFNQYTDAQNLFAVIQTRFGGFRRLNKPDLDTMSFDDRYNNFKIVEQEVKGTASSSSSLSSQNMDFVSSPSSTNEVNTAYGVNELEEIDLKWQLALPSMRTRRFFQKTGRKIIINGSDTAGYDKSKVECFNCHKMRHFARECRGPRNQDSRNRNQDSSRRTVNVEETSSKAMVAIDGAGFNWSYMADDEVPTNMALMAFSYFEFNKYEFNLATYKRGLTSVEEQLVFYKKNKVIFCEQLAVLKRDISYKDSELSMLKKEFQQPEFEGYRPKTSKSVSEDISNEVRKSPDALLVKELVSDDKLEKKTADCNYHQREKVLSGNNNTRVNYNYFDKKAHPCAHINMAPRAVLIKTGLRPLNTTRPVNTAHPKTTVYSARPMSRFSKSAQSTIKRPYQIRTALTNKNFSQKVNTAKGKFYTTRSKAVNTARPYSAVVNVVRANQVHPQKEDQGYVDIVCSRHMTKNMSYLSDFKEFDGGYVTFGGGAKGGKITGIKKEFSVARTPQQNGIAKRRNRTLIEAARTMLADSKLPTTFWAEALNTACYVQNKVLVVKHHNKTLYELFRGRTPTLSFMRPFGCHVTILNTLDYLGKFDGKSDEGFFVEYSINSKAFRVYNIRTRRVEENLHIRFLKDKPIIAGNGPKWLFDIDVLTKSMNYVPVVAGINSNDLVDGSLFDSSSKNASNDEPQPSSDAGKKDDEGVNKESRIDDQERSENSTQDVNTVGPSINTASTNVNIVDMSNITTTYPVPSTPNTRIHKDHSLDYVIGDVQSGVQTRRMTKTTNEQGFISAVYEGKTHEDLYTCLFACFLSQEEPKKVIQALKDPSWIESMQEELLQFKLQQVWTLVDLPYGKRDIGTKWVYRNKKDERGIVIRNKARLVAHGYTQEEEIDYDEIFAPVARIEAIRLFLAYASFKDFVVYQMDVKSAFLYGKIEEEVYVCQPLGFEDQSL</sequence>
<feature type="region of interest" description="Disordered" evidence="4">
    <location>
        <begin position="288"/>
        <end position="324"/>
    </location>
</feature>
<protein>
    <submittedName>
        <fullName evidence="6">Ribonuclease H-like domain-containing protein</fullName>
    </submittedName>
</protein>
<reference evidence="6" key="1">
    <citation type="journal article" date="2022" name="Int. J. Mol. Sci.">
        <title>Draft Genome of Tanacetum Coccineum: Genomic Comparison of Closely Related Tanacetum-Family Plants.</title>
        <authorList>
            <person name="Yamashiro T."/>
            <person name="Shiraishi A."/>
            <person name="Nakayama K."/>
            <person name="Satake H."/>
        </authorList>
    </citation>
    <scope>NUCLEOTIDE SEQUENCE</scope>
</reference>
<feature type="region of interest" description="Disordered" evidence="4">
    <location>
        <begin position="581"/>
        <end position="601"/>
    </location>
</feature>
<evidence type="ECO:0000313" key="7">
    <source>
        <dbReference type="Proteomes" id="UP001151760"/>
    </source>
</evidence>
<feature type="compositionally biased region" description="Polar residues" evidence="4">
    <location>
        <begin position="590"/>
        <end position="601"/>
    </location>
</feature>
<gene>
    <name evidence="6" type="ORF">Tco_1121812</name>
</gene>
<proteinExistence type="predicted"/>
<organism evidence="6 7">
    <name type="scientific">Tanacetum coccineum</name>
    <dbReference type="NCBI Taxonomy" id="301880"/>
    <lineage>
        <taxon>Eukaryota</taxon>
        <taxon>Viridiplantae</taxon>
        <taxon>Streptophyta</taxon>
        <taxon>Embryophyta</taxon>
        <taxon>Tracheophyta</taxon>
        <taxon>Spermatophyta</taxon>
        <taxon>Magnoliopsida</taxon>
        <taxon>eudicotyledons</taxon>
        <taxon>Gunneridae</taxon>
        <taxon>Pentapetalae</taxon>
        <taxon>asterids</taxon>
        <taxon>campanulids</taxon>
        <taxon>Asterales</taxon>
        <taxon>Asteraceae</taxon>
        <taxon>Asteroideae</taxon>
        <taxon>Anthemideae</taxon>
        <taxon>Anthemidinae</taxon>
        <taxon>Tanacetum</taxon>
    </lineage>
</organism>
<keyword evidence="2" id="KW-0378">Hydrolase</keyword>
<name>A0ABQ5IYS2_9ASTR</name>
<dbReference type="PANTHER" id="PTHR42648">
    <property type="entry name" value="TRANSPOSASE, PUTATIVE-RELATED"/>
    <property type="match status" value="1"/>
</dbReference>
<dbReference type="InterPro" id="IPR036397">
    <property type="entry name" value="RNaseH_sf"/>
</dbReference>
<dbReference type="InterPro" id="IPR001878">
    <property type="entry name" value="Znf_CCHC"/>
</dbReference>
<dbReference type="EMBL" id="BQNB010021343">
    <property type="protein sequence ID" value="GJU05382.1"/>
    <property type="molecule type" value="Genomic_DNA"/>
</dbReference>
<dbReference type="PROSITE" id="PS50158">
    <property type="entry name" value="ZF_CCHC"/>
    <property type="match status" value="1"/>
</dbReference>
<keyword evidence="7" id="KW-1185">Reference proteome</keyword>
<dbReference type="SUPFAM" id="SSF53098">
    <property type="entry name" value="Ribonuclease H-like"/>
    <property type="match status" value="1"/>
</dbReference>
<feature type="compositionally biased region" description="Basic and acidic residues" evidence="4">
    <location>
        <begin position="1217"/>
        <end position="1238"/>
    </location>
</feature>
<feature type="region of interest" description="Disordered" evidence="4">
    <location>
        <begin position="671"/>
        <end position="693"/>
    </location>
</feature>
<evidence type="ECO:0000256" key="1">
    <source>
        <dbReference type="ARBA" id="ARBA00022723"/>
    </source>
</evidence>
<reference evidence="6" key="2">
    <citation type="submission" date="2022-01" db="EMBL/GenBank/DDBJ databases">
        <authorList>
            <person name="Yamashiro T."/>
            <person name="Shiraishi A."/>
            <person name="Satake H."/>
            <person name="Nakayama K."/>
        </authorList>
    </citation>
    <scope>NUCLEOTIDE SEQUENCE</scope>
</reference>
<dbReference type="PANTHER" id="PTHR42648:SF32">
    <property type="entry name" value="RIBONUCLEASE H-LIKE DOMAIN, GAG-PRE-INTEGRASE DOMAIN PROTEIN-RELATED"/>
    <property type="match status" value="1"/>
</dbReference>
<evidence type="ECO:0000259" key="5">
    <source>
        <dbReference type="PROSITE" id="PS50158"/>
    </source>
</evidence>
<accession>A0ABQ5IYS2</accession>
<feature type="compositionally biased region" description="Polar residues" evidence="4">
    <location>
        <begin position="1199"/>
        <end position="1215"/>
    </location>
</feature>
<evidence type="ECO:0000256" key="2">
    <source>
        <dbReference type="ARBA" id="ARBA00022801"/>
    </source>
</evidence>
<evidence type="ECO:0000313" key="6">
    <source>
        <dbReference type="EMBL" id="GJU05382.1"/>
    </source>
</evidence>
<evidence type="ECO:0000256" key="3">
    <source>
        <dbReference type="PROSITE-ProRule" id="PRU00047"/>
    </source>
</evidence>
<dbReference type="InterPro" id="IPR013103">
    <property type="entry name" value="RVT_2"/>
</dbReference>
<dbReference type="Proteomes" id="UP001151760">
    <property type="component" value="Unassembled WGS sequence"/>
</dbReference>
<dbReference type="InterPro" id="IPR012337">
    <property type="entry name" value="RNaseH-like_sf"/>
</dbReference>
<keyword evidence="3" id="KW-0862">Zinc</keyword>
<feature type="compositionally biased region" description="Basic and acidic residues" evidence="4">
    <location>
        <begin position="671"/>
        <end position="691"/>
    </location>
</feature>
<dbReference type="Pfam" id="PF07727">
    <property type="entry name" value="RVT_2"/>
    <property type="match status" value="1"/>
</dbReference>
<keyword evidence="1" id="KW-0479">Metal-binding</keyword>
<dbReference type="Gene3D" id="3.30.420.10">
    <property type="entry name" value="Ribonuclease H-like superfamily/Ribonuclease H"/>
    <property type="match status" value="1"/>
</dbReference>
<comment type="caution">
    <text evidence="6">The sequence shown here is derived from an EMBL/GenBank/DDBJ whole genome shotgun (WGS) entry which is preliminary data.</text>
</comment>
<dbReference type="SUPFAM" id="SSF57756">
    <property type="entry name" value="Retrovirus zinc finger-like domains"/>
    <property type="match status" value="1"/>
</dbReference>
<feature type="region of interest" description="Disordered" evidence="4">
    <location>
        <begin position="1199"/>
        <end position="1253"/>
    </location>
</feature>
<dbReference type="SMART" id="SM00343">
    <property type="entry name" value="ZnF_C2HC"/>
    <property type="match status" value="1"/>
</dbReference>
<feature type="compositionally biased region" description="Polar residues" evidence="4">
    <location>
        <begin position="1239"/>
        <end position="1253"/>
    </location>
</feature>
<dbReference type="Pfam" id="PF25597">
    <property type="entry name" value="SH3_retrovirus"/>
    <property type="match status" value="1"/>
</dbReference>
<evidence type="ECO:0000256" key="4">
    <source>
        <dbReference type="SAM" id="MobiDB-lite"/>
    </source>
</evidence>
<dbReference type="InterPro" id="IPR036875">
    <property type="entry name" value="Znf_CCHC_sf"/>
</dbReference>